<keyword evidence="10" id="KW-0564">Palmitate</keyword>
<dbReference type="GO" id="GO:0070269">
    <property type="term" value="P:pyroptotic inflammatory response"/>
    <property type="evidence" value="ECO:0000314"/>
    <property type="project" value="ZFIN"/>
</dbReference>
<dbReference type="Ensembl" id="ENSDART00000182869.1">
    <property type="protein sequence ID" value="ENSDARP00000146497.1"/>
    <property type="gene ID" value="ENSDARG00000040485.6"/>
</dbReference>
<reference evidence="14" key="2">
    <citation type="submission" date="2004-06" db="EMBL/GenBank/DDBJ databases">
        <authorList>
            <consortium name="NIH - Zebrafish Gene Collection (ZGC) project"/>
        </authorList>
    </citation>
    <scope>NUCLEOTIDE SEQUENCE [LARGE SCALE MRNA]</scope>
    <source>
        <tissue evidence="14">Whole</tissue>
    </source>
</reference>
<dbReference type="Proteomes" id="UP000000437">
    <property type="component" value="Chromosome 16"/>
</dbReference>
<evidence type="ECO:0000313" key="16">
    <source>
        <dbReference type="Ensembl" id="ENSDARP00000059251"/>
    </source>
</evidence>
<reference evidence="19 20" key="15">
    <citation type="submission" date="2025-04" db="UniProtKB">
        <authorList>
            <consortium name="RefSeq"/>
        </authorList>
    </citation>
    <scope>IDENTIFICATION</scope>
    <source>
        <strain evidence="20 21">Tuebingen</strain>
    </source>
</reference>
<accession>Q6J2R6</accession>
<evidence type="ECO:0000256" key="7">
    <source>
        <dbReference type="ARBA" id="ARBA00022590"/>
    </source>
</evidence>
<feature type="domain" description="Gasdermin PUB" evidence="13">
    <location>
        <begin position="265"/>
        <end position="442"/>
    </location>
</feature>
<evidence type="ECO:0000256" key="8">
    <source>
        <dbReference type="ARBA" id="ARBA00022692"/>
    </source>
</evidence>
<reference evidence="19" key="11">
    <citation type="journal article" date="2021" name="J. Immunol.">
        <title>Pyroptosis Mediates Neutrophil Extracellular Trap Formation during Bacterial Infection in Zebrafish.</title>
        <authorList>
            <person name="Chen W."/>
            <person name="Zhao J."/>
            <person name="Mu D."/>
            <person name="Wang Z."/>
            <person name="Liu Q."/>
            <person name="Zhang Y."/>
            <person name="Yang D."/>
        </authorList>
    </citation>
    <scope>NUCLEOTIDE SEQUENCE</scope>
</reference>
<accession>A0A2R8Q623</accession>
<dbReference type="EMBL" id="AY603655">
    <property type="protein sequence ID" value="AAT34989.1"/>
    <property type="molecule type" value="mRNA"/>
</dbReference>
<dbReference type="GO" id="GO:0005737">
    <property type="term" value="C:cytoplasm"/>
    <property type="evidence" value="ECO:0000318"/>
    <property type="project" value="GO_Central"/>
</dbReference>
<keyword evidence="8" id="KW-0812">Transmembrane</keyword>
<keyword evidence="7" id="KW-1210">Necrosis</keyword>
<evidence type="ECO:0000313" key="22">
    <source>
        <dbReference type="ZFIN" id="ZDB-GENE-030131-7662"/>
    </source>
</evidence>
<dbReference type="OMA" id="FISALAX"/>
<dbReference type="AGR" id="ZFIN:ZDB-GENE-030131-7662"/>
<organism evidence="14">
    <name type="scientific">Danio rerio</name>
    <name type="common">Zebrafish</name>
    <name type="synonym">Brachydanio rerio</name>
    <dbReference type="NCBI Taxonomy" id="7955"/>
    <lineage>
        <taxon>Eukaryota</taxon>
        <taxon>Metazoa</taxon>
        <taxon>Chordata</taxon>
        <taxon>Craniata</taxon>
        <taxon>Vertebrata</taxon>
        <taxon>Euteleostomi</taxon>
        <taxon>Actinopterygii</taxon>
        <taxon>Neopterygii</taxon>
        <taxon>Teleostei</taxon>
        <taxon>Ostariophysi</taxon>
        <taxon>Cypriniformes</taxon>
        <taxon>Danionidae</taxon>
        <taxon>Danioninae</taxon>
        <taxon>Danio</taxon>
    </lineage>
</organism>
<reference evidence="19" key="14">
    <citation type="journal article" date="2023" name="Int. J. Mol. Sci.">
        <title>Transcriptomics and phenotypic analysis of gpr56 knockout in zebrafish.</title>
        <authorList>
            <person name="Sun L."/>
            <person name="Yang B."/>
            <person name="Peng Z."/>
            <person name="Yang T."/>
            <person name="Qin B."/>
            <person name="Ao J."/>
            <person name="Yang Y."/>
            <person name="Wang J."/>
            <person name="Zheng L."/>
            <person name="Xie H."/>
        </authorList>
    </citation>
    <scope>NUCLEOTIDE SEQUENCE</scope>
</reference>
<dbReference type="GeneID" id="335722"/>
<reference evidence="19" key="13">
    <citation type="journal article" date="2023" name="Dev. Comp. Immunol.">
        <title>Silica crystals activate toll-like receptors and inflammasomes to promote local and systemic immune responses in zebrafish.</title>
        <authorList>
            <person name="Tyrkalska S.D."/>
            <person name="Pedoto A."/>
            <person name="Martinez-Lopez A."/>
            <person name="Ros-Lucas J.A."/>
            <person name="Mesa-Del-Castillo P."/>
            <person name="Candel S."/>
            <person name="Mulero V."/>
        </authorList>
    </citation>
    <scope>NUCLEOTIDE SEQUENCE</scope>
</reference>
<gene>
    <name evidence="16 19 20 21 22" type="primary">gsdmeb</name>
    <name evidence="14 19 20 21" type="synonym">dfna5</name>
    <name evidence="19 20 21" type="synonym">dfna5b</name>
    <name evidence="19 20 21" type="synonym">fk59f08</name>
    <name evidence="19 20 21" type="synonym">wu:fc41e05</name>
    <name evidence="19 20 21" type="synonym">wu:fk59f08</name>
    <name evidence="19 20 21" type="synonym">zgc:91916</name>
</gene>
<dbReference type="Reactome" id="R-DRE-5620971">
    <property type="pathway name" value="Pyroptosis"/>
</dbReference>
<dbReference type="EMBL" id="BC074049">
    <property type="protein sequence ID" value="AAH74049.1"/>
    <property type="molecule type" value="mRNA"/>
</dbReference>
<dbReference type="KEGG" id="dre:335722"/>
<evidence type="ECO:0000259" key="13">
    <source>
        <dbReference type="Pfam" id="PF17708"/>
    </source>
</evidence>
<dbReference type="PANTHER" id="PTHR15207">
    <property type="entry name" value="NONSYNDROMIC HEARING IMPAIRMENT PROTEIN"/>
    <property type="match status" value="1"/>
</dbReference>
<dbReference type="PaxDb" id="7955-ENSDARP00000112180"/>
<accession>Q6GMJ6</accession>
<dbReference type="eggNOG" id="ENOG502QRAB">
    <property type="taxonomic scope" value="Eukaryota"/>
</dbReference>
<name>Q6J2R6_DANRE</name>
<dbReference type="STRING" id="7955.ENSDARP00000059251"/>
<dbReference type="ZFIN" id="ZDB-GENE-030131-7662">
    <property type="gene designation" value="gsdmeb"/>
</dbReference>
<dbReference type="GO" id="GO:0042471">
    <property type="term" value="P:ear morphogenesis"/>
    <property type="evidence" value="ECO:0000315"/>
    <property type="project" value="ZFIN"/>
</dbReference>
<dbReference type="RefSeq" id="NP_001001947.1">
    <property type="nucleotide sequence ID" value="NM_001001947.1"/>
</dbReference>
<feature type="domain" description="Gasdermin pore forming" evidence="12">
    <location>
        <begin position="1"/>
        <end position="245"/>
    </location>
</feature>
<reference evidence="17" key="9">
    <citation type="submission" date="2018-04" db="UniProtKB">
        <authorList>
            <consortium name="Ensembl"/>
        </authorList>
    </citation>
    <scope>IDENTIFICATION</scope>
    <source>
        <strain evidence="17">Tuebingen</strain>
    </source>
</reference>
<comment type="similarity">
    <text evidence="3">Belongs to the gasdermin family.</text>
</comment>
<keyword evidence="5" id="KW-1003">Cell membrane</keyword>
<dbReference type="InterPro" id="IPR040460">
    <property type="entry name" value="Gasdermin_pore"/>
</dbReference>
<dbReference type="InterPro" id="IPR042377">
    <property type="entry name" value="GSDME"/>
</dbReference>
<evidence type="ECO:0000256" key="1">
    <source>
        <dbReference type="ARBA" id="ARBA00004496"/>
    </source>
</evidence>
<evidence type="ECO:0000313" key="19">
    <source>
        <dbReference type="RefSeq" id="NP_001001947.1"/>
    </source>
</evidence>
<reference evidence="19" key="3">
    <citation type="journal article" date="2005" name="Annu. Rev. Genet.">
        <title>The genetics of hearing and balance in zebrafish.</title>
        <authorList>
            <person name="Nicolson T."/>
        </authorList>
    </citation>
    <scope>NUCLEOTIDE SEQUENCE</scope>
</reference>
<dbReference type="HOGENOM" id="CLU_042999_0_0_1"/>
<evidence type="ECO:0000259" key="12">
    <source>
        <dbReference type="Pfam" id="PF04598"/>
    </source>
</evidence>
<dbReference type="GeneTree" id="ENSGT00940000155880"/>
<evidence type="ECO:0000313" key="21">
    <source>
        <dbReference type="RefSeq" id="XP_021322309.1"/>
    </source>
</evidence>
<dbReference type="GO" id="GO:0012501">
    <property type="term" value="P:programmed cell death"/>
    <property type="evidence" value="ECO:0007669"/>
    <property type="project" value="UniProtKB-KW"/>
</dbReference>
<reference evidence="16 18" key="8">
    <citation type="journal article" date="2013" name="Nature">
        <title>The zebrafish reference genome sequence and its relationship to the human genome.</title>
        <authorList>
            <consortium name="Genome Reference Consortium Zebrafish"/>
            <person name="Howe K."/>
            <person name="Clark M.D."/>
            <person name="Torroja C.F."/>
            <person name="Torrance J."/>
            <person name="Berthelot C."/>
            <person name="Muffato M."/>
            <person name="Collins J.E."/>
            <person name="Humphray S."/>
            <person name="McLaren K."/>
            <person name="Matthews L."/>
            <person name="McLaren S."/>
            <person name="Sealy I."/>
            <person name="Caccamo M."/>
            <person name="Churcher C."/>
            <person name="Scott C."/>
            <person name="Barrett J.C."/>
            <person name="Koch R."/>
            <person name="Rauch G.J."/>
            <person name="White S."/>
            <person name="Chow W."/>
            <person name="Kilian B."/>
            <person name="Quintais L.T."/>
            <person name="Guerra-Assuncao J.A."/>
            <person name="Zhou Y."/>
            <person name="Gu Y."/>
            <person name="Yen J."/>
            <person name="Vogel J.H."/>
            <person name="Eyre T."/>
            <person name="Redmond S."/>
            <person name="Banerjee R."/>
            <person name="Chi J."/>
            <person name="Fu B."/>
            <person name="Langley E."/>
            <person name="Maguire S.F."/>
            <person name="Laird G.K."/>
            <person name="Lloyd D."/>
            <person name="Kenyon E."/>
            <person name="Donaldson S."/>
            <person name="Sehra H."/>
            <person name="Almeida-King J."/>
            <person name="Loveland J."/>
            <person name="Trevanion S."/>
            <person name="Jones M."/>
            <person name="Quail M."/>
            <person name="Willey D."/>
            <person name="Hunt A."/>
            <person name="Burton J."/>
            <person name="Sims S."/>
            <person name="McLay K."/>
            <person name="Plumb B."/>
            <person name="Davis J."/>
            <person name="Clee C."/>
            <person name="Oliver K."/>
            <person name="Clark R."/>
            <person name="Riddle C."/>
            <person name="Elliot D."/>
            <person name="Eliott D."/>
            <person name="Threadgold G."/>
            <person name="Harden G."/>
            <person name="Ware D."/>
            <person name="Begum S."/>
            <person name="Mortimore B."/>
            <person name="Mortimer B."/>
            <person name="Kerry G."/>
            <person name="Heath P."/>
            <person name="Phillimore B."/>
            <person name="Tracey A."/>
            <person name="Corby N."/>
            <person name="Dunn M."/>
            <person name="Johnson C."/>
            <person name="Wood J."/>
            <person name="Clark S."/>
            <person name="Pelan S."/>
            <person name="Griffiths G."/>
            <person name="Smith M."/>
            <person name="Glithero R."/>
            <person name="Howden P."/>
            <person name="Barker N."/>
            <person name="Lloyd C."/>
            <person name="Stevens C."/>
            <person name="Harley J."/>
            <person name="Holt K."/>
            <person name="Panagiotidis G."/>
            <person name="Lovell J."/>
            <person name="Beasley H."/>
            <person name="Henderson C."/>
            <person name="Gordon D."/>
            <person name="Auger K."/>
            <person name="Wright D."/>
            <person name="Collins J."/>
            <person name="Raisen C."/>
            <person name="Dyer L."/>
            <person name="Leung K."/>
            <person name="Robertson L."/>
            <person name="Ambridge K."/>
            <person name="Leongamornlert D."/>
            <person name="McGuire S."/>
            <person name="Gilderthorp R."/>
            <person name="Griffiths C."/>
            <person name="Manthravadi D."/>
            <person name="Nichol S."/>
            <person name="Barker G."/>
            <person name="Whitehead S."/>
            <person name="Kay M."/>
            <person name="Brown J."/>
            <person name="Murnane C."/>
            <person name="Gray E."/>
            <person name="Humphries M."/>
            <person name="Sycamore N."/>
            <person name="Barker D."/>
            <person name="Saunders D."/>
            <person name="Wallis J."/>
            <person name="Babbage A."/>
            <person name="Hammond S."/>
            <person name="Mashreghi-Mohammadi M."/>
            <person name="Barr L."/>
            <person name="Martin S."/>
            <person name="Wray P."/>
            <person name="Ellington A."/>
            <person name="Matthews N."/>
            <person name="Ellwood M."/>
            <person name="Woodmansey R."/>
            <person name="Clark G."/>
            <person name="Cooper J."/>
            <person name="Cooper J."/>
            <person name="Tromans A."/>
            <person name="Grafham D."/>
            <person name="Skuce C."/>
            <person name="Pandian R."/>
            <person name="Andrews R."/>
            <person name="Harrison E."/>
            <person name="Kimberley A."/>
            <person name="Garnett J."/>
            <person name="Fosker N."/>
            <person name="Hall R."/>
            <person name="Garner P."/>
            <person name="Kelly D."/>
            <person name="Bird C."/>
            <person name="Palmer S."/>
            <person name="Gehring I."/>
            <person name="Berger A."/>
            <person name="Dooley C.M."/>
            <person name="Ersan-Urun Z."/>
            <person name="Eser C."/>
            <person name="Geiger H."/>
            <person name="Geisler M."/>
            <person name="Karotki L."/>
            <person name="Kirn A."/>
            <person name="Konantz J."/>
            <person name="Konantz M."/>
            <person name="Oberlander M."/>
            <person name="Rudolph-Geiger S."/>
            <person name="Teucke M."/>
            <person name="Lanz C."/>
            <person name="Raddatz G."/>
            <person name="Osoegawa K."/>
            <person name="Zhu B."/>
            <person name="Rapp A."/>
            <person name="Widaa S."/>
            <person name="Langford C."/>
            <person name="Yang F."/>
            <person name="Schuster S.C."/>
            <person name="Carter N.P."/>
            <person name="Harrow J."/>
            <person name="Ning Z."/>
            <person name="Herrero J."/>
            <person name="Searle S.M."/>
            <person name="Enright A."/>
            <person name="Geisler R."/>
            <person name="Plasterk R.H."/>
            <person name="Lee C."/>
            <person name="Westerfield M."/>
            <person name="de Jong P.J."/>
            <person name="Zon L.I."/>
            <person name="Postlethwait J.H."/>
            <person name="Nusslein-Volhard C."/>
            <person name="Hubbard T.J."/>
            <person name="Roest Crollius H."/>
            <person name="Rogers J."/>
            <person name="Stemple D.L."/>
        </authorList>
    </citation>
    <scope>NUCLEOTIDE SEQUENCE [LARGE SCALE GENOMIC DNA]</scope>
    <source>
        <strain evidence="16">Tuebingen</strain>
    </source>
</reference>
<evidence type="ECO:0000313" key="17">
    <source>
        <dbReference type="Ensembl" id="ENSDARP00000146497"/>
    </source>
</evidence>
<keyword evidence="4" id="KW-1134">Transmembrane beta strand</keyword>
<dbReference type="SMR" id="Q6J2R6"/>
<evidence type="ECO:0000256" key="4">
    <source>
        <dbReference type="ARBA" id="ARBA00022452"/>
    </source>
</evidence>
<reference evidence="16" key="7">
    <citation type="submission" date="2012-02" db="UniProtKB">
        <authorList>
            <consortium name="Ensembl"/>
        </authorList>
    </citation>
    <scope>IDENTIFICATION</scope>
    <source>
        <strain evidence="16">Tuebingen</strain>
    </source>
</reference>
<protein>
    <submittedName>
        <fullName evidence="14">Deafness, autosomal dominant 5</fullName>
    </submittedName>
    <submittedName>
        <fullName evidence="15">Dfna5</fullName>
    </submittedName>
    <submittedName>
        <fullName evidence="16 19 20 21">Gasdermin Eb</fullName>
    </submittedName>
</protein>
<reference evidence="19" key="6">
    <citation type="journal article" date="2006" name="Dev. Biol.">
        <title>Separate Na,K-ATPase genes are required for otolith formation and semicircular canal development in zebrafish.</title>
        <authorList>
            <person name="Blasiole B."/>
            <person name="Canfield V.A."/>
            <person name="Vollrath M.A."/>
            <person name="Huss D."/>
            <person name="Mohideen M.A."/>
            <person name="Dickman J.D."/>
            <person name="Cheng K.C."/>
            <person name="Fekete D.M."/>
            <person name="Levenson R."/>
        </authorList>
    </citation>
    <scope>NUCLEOTIDE SEQUENCE</scope>
</reference>
<dbReference type="RefSeq" id="XP_005158018.1">
    <property type="nucleotide sequence ID" value="XM_005157961.5"/>
</dbReference>
<dbReference type="Reactome" id="R-DRE-111457">
    <property type="pathway name" value="Release of apoptotic factors from the mitochondria"/>
</dbReference>
<dbReference type="Bgee" id="ENSDARG00000040485">
    <property type="expression patterns" value="Expressed in spleen and 34 other cell types or tissues"/>
</dbReference>
<evidence type="ECO:0000313" key="20">
    <source>
        <dbReference type="RefSeq" id="XP_005158018.1"/>
    </source>
</evidence>
<evidence type="ECO:0000256" key="2">
    <source>
        <dbReference type="ARBA" id="ARBA00004651"/>
    </source>
</evidence>
<evidence type="ECO:0000256" key="5">
    <source>
        <dbReference type="ARBA" id="ARBA00022475"/>
    </source>
</evidence>
<evidence type="ECO:0000256" key="6">
    <source>
        <dbReference type="ARBA" id="ARBA00022490"/>
    </source>
</evidence>
<reference evidence="19" key="10">
    <citation type="journal article" date="2021" name="Dev. Comp. Immunol.">
        <title>Zebrafish gasdermin E cleavage-engaged pyroptosis by inflammatory and apoptotic caspases.</title>
        <authorList>
            <person name="Chen H."/>
            <person name="Wu X."/>
            <person name="Gu Z."/>
            <person name="Chen S."/>
            <person name="Zhou X."/>
            <person name="Zhang Y."/>
            <person name="Liu Q."/>
            <person name="Wang Z."/>
            <person name="Yang D."/>
        </authorList>
    </citation>
    <scope>NUCLEOTIDE SEQUENCE</scope>
</reference>
<dbReference type="CTD" id="335722"/>
<dbReference type="GO" id="GO:0042472">
    <property type="term" value="P:inner ear morphogenesis"/>
    <property type="evidence" value="ECO:0000315"/>
    <property type="project" value="ZFIN"/>
</dbReference>
<evidence type="ECO:0000313" key="15">
    <source>
        <dbReference type="EMBL" id="AAT34989.1"/>
    </source>
</evidence>
<evidence type="ECO:0000313" key="14">
    <source>
        <dbReference type="EMBL" id="AAH74049.1"/>
    </source>
</evidence>
<evidence type="ECO:0000256" key="3">
    <source>
        <dbReference type="ARBA" id="ARBA00009279"/>
    </source>
</evidence>
<dbReference type="Ensembl" id="ENSDART00000059252.5">
    <property type="protein sequence ID" value="ENSDARP00000059251.3"/>
    <property type="gene ID" value="ENSDARG00000040485.6"/>
</dbReference>
<reference evidence="19" key="5">
    <citation type="journal article" date="2005" name="J. Neurobiol.">
        <title>Neuronal calcium sensor-1 gene ncs-1a is essential for semicircular canal formation in zebrafish inner ear.</title>
        <authorList>
            <person name="Blasiole B."/>
            <person name="Kabbani N."/>
            <person name="Boehmler W."/>
            <person name="Thisse B."/>
            <person name="Thisse C."/>
            <person name="Canfield V."/>
            <person name="Levenson R."/>
        </authorList>
    </citation>
    <scope>NUCLEOTIDE SEQUENCE</scope>
</reference>
<dbReference type="InterPro" id="IPR041263">
    <property type="entry name" value="Gasdermin_PUB"/>
</dbReference>
<dbReference type="Pfam" id="PF04598">
    <property type="entry name" value="Gasdermin"/>
    <property type="match status" value="1"/>
</dbReference>
<evidence type="ECO:0000256" key="9">
    <source>
        <dbReference type="ARBA" id="ARBA00023136"/>
    </source>
</evidence>
<keyword evidence="11" id="KW-0449">Lipoprotein</keyword>
<keyword evidence="9" id="KW-0472">Membrane</keyword>
<dbReference type="PANTHER" id="PTHR15207:SF3">
    <property type="entry name" value="DEAFNESS, AUTOSOMAL DOMINANT 5-RELATED"/>
    <property type="match status" value="1"/>
</dbReference>
<dbReference type="Pfam" id="PF17708">
    <property type="entry name" value="Gasdermin_C"/>
    <property type="match status" value="1"/>
</dbReference>
<evidence type="ECO:0000256" key="10">
    <source>
        <dbReference type="ARBA" id="ARBA00023139"/>
    </source>
</evidence>
<sequence>MFAKATKNLLSEIDSEGFLIPVLCLNDSDGLSPQALVIKRNRYWFWQQPKYKPTDFKLSDVLVGDPINPVVVETEFLTYKGKVMDTKSGSAVAELGPGTINIGGSGSSKLQSSFGNLKKQELDLQKLLHDSKSRVLDMQHSLIQQTRNAKTEVLAVVKERIITTQPCTITEEVQEGGSCTGMFGFNKTIKVSSNDKGKPSIAYDTDVSIDIPPKTTLAYSVIELDIAHTGHYELCLLPAVKGGFEIDGPVKVKQAVTVSAAPGNPTHNMQKELVGLEGQFKVLSKLPSSTRFSLFQQISLLLQNSAVISILGSTLEDLCGGTQPDPSTLAEVPELKVTLELIQKSAGKKPSGQHQKQSTLTATHLLISALDEMSKPALFLLKSCCSYTTLQALLHLVQNMALNEKSSLKDAALDVLADEVVFKNITSLFNSCNVMLLKDDNSLITKISNPEDRLPLMLCIAVKGLASLAPHV</sequence>
<keyword evidence="6" id="KW-0963">Cytoplasm</keyword>
<keyword evidence="18" id="KW-1185">Reference proteome</keyword>
<dbReference type="GO" id="GO:0005886">
    <property type="term" value="C:plasma membrane"/>
    <property type="evidence" value="ECO:0007669"/>
    <property type="project" value="UniProtKB-SubCell"/>
</dbReference>
<reference evidence="19" key="4">
    <citation type="journal article" date="2005" name="Dev. Dyn.">
        <title>Ptena and ptenb genes play distinct roles in zebrafish embryogenesis.</title>
        <authorList>
            <person name="Croushore J.A."/>
            <person name="Blasiole B."/>
            <person name="Riddle R.C."/>
            <person name="Thisse C."/>
            <person name="Thisse B."/>
            <person name="Canfield V.A."/>
            <person name="Robertson G.P."/>
            <person name="Cheng K.C."/>
            <person name="Levenson R."/>
        </authorList>
    </citation>
    <scope>NUCLEOTIDE SEQUENCE</scope>
</reference>
<evidence type="ECO:0000256" key="11">
    <source>
        <dbReference type="ARBA" id="ARBA00023288"/>
    </source>
</evidence>
<dbReference type="EMBL" id="BX469919">
    <property type="status" value="NOT_ANNOTATED_CDS"/>
    <property type="molecule type" value="Genomic_DNA"/>
</dbReference>
<proteinExistence type="evidence at transcript level"/>
<dbReference type="ExpressionAtlas" id="Q6J2R6">
    <property type="expression patterns" value="baseline and differential"/>
</dbReference>
<dbReference type="AlphaFoldDB" id="Q6J2R6"/>
<dbReference type="RefSeq" id="XP_021322309.1">
    <property type="nucleotide sequence ID" value="XM_021466634.2"/>
</dbReference>
<comment type="subcellular location">
    <subcellularLocation>
        <location evidence="2">Cell membrane</location>
        <topology evidence="2">Multi-pass membrane protein</topology>
    </subcellularLocation>
    <subcellularLocation>
        <location evidence="1">Cytoplasm</location>
    </subcellularLocation>
</comment>
<dbReference type="OrthoDB" id="8815334at2759"/>
<dbReference type="Reactome" id="R-DRE-5686938">
    <property type="pathway name" value="Regulation of TLR by endogenous ligand"/>
</dbReference>
<evidence type="ECO:0000313" key="18">
    <source>
        <dbReference type="Proteomes" id="UP000000437"/>
    </source>
</evidence>
<reference evidence="19" key="12">
    <citation type="journal article" date="2022" name="Genes (Basel)">
        <title>New Insights into the Identity of the DFNA58 Gene.</title>
        <authorList>
            <person name="Nascimento L.R.D."/>
            <person name="Vieira-Silva G.A."/>
            <person name="Kitajima J.P.F.W."/>
            <person name="Batissoco A.C."/>
            <person name="Lezirovitz K."/>
        </authorList>
    </citation>
    <scope>NUCLEOTIDE SEQUENCE</scope>
</reference>
<reference evidence="15 19" key="1">
    <citation type="journal article" date="2004" name="Development">
        <title>The deafness gene dfna5 is crucial for ugdh expression and HA production in the developing ear in zebrafish.</title>
        <authorList>
            <person name="Busch-Nentwich E."/>
            <person name="Sollner C."/>
            <person name="Roehl H."/>
            <person name="Nicolson T."/>
        </authorList>
    </citation>
    <scope>NUCLEOTIDE SEQUENCE</scope>
</reference>